<accession>A0AAW0LLB7</accession>
<sequence>MASLSLTKKPHAVCVPYPAQGHINPMLKLAKILHYRGFHITFVNTEYNHKRLLKSRGPDFLNALHSFQFRTIPDGLPDQSDIDATQDVPSLCASTQKNCLAPFKNLLLKLNDTSSSHVPPVTCIVSDGVMSFTLDAAAELGIPDVLFWTTSACGFMGYAQYRRLIEKGLTPLKDESYLTNGHLDTIIDWIPGMKGIRLRDLPSFIATTNLDDVLLNFPMVEAERAQRASAVILNTFDALEHEVLEGLSTMYPSICSIGPLHLLRGKIESLVRELIVGEKGQKLKNKATEWKKLAEETISPTGSSFVNLDKIINQVLLAQDMMFMDDSSFSRRDKNFLAFSLYLPTLDREVECEYVDLPEPVQVPGCTPIRIEDLPDQVRNRKIDEYKWVLFHFNRTPLATGIFLNSWEDFELASLKAIREHPFYKQIATPPVHPVGPLIKEDEPLTELGAKCVAWLDKQPLDSVLFVSLGSGGTLTNAQLTELAWGLELSQQRFILVARKPTDGSASGSFFNMDGDRVNDPKAYLPEGFIERTKGVGLVMPSWAPQVAVLRHASTGAFLSHCGWNSTLESITYGVPMIAWPLYAEQRMNAAMLVEEVGVAVKPMMGEGKGVVEREEIERMVRMVMEGEGGKAIRGRAKELEHSASQGLNFGGSSYESLFRVVKEWTTSDQI</sequence>
<dbReference type="EMBL" id="PKMF04000078">
    <property type="protein sequence ID" value="KAK7852249.1"/>
    <property type="molecule type" value="Genomic_DNA"/>
</dbReference>
<dbReference type="InterPro" id="IPR058980">
    <property type="entry name" value="Glyco_transf_N"/>
</dbReference>
<dbReference type="FunFam" id="3.40.50.2000:FF:000055">
    <property type="entry name" value="Glycosyltransferase"/>
    <property type="match status" value="1"/>
</dbReference>
<comment type="caution">
    <text evidence="5">The sequence shown here is derived from an EMBL/GenBank/DDBJ whole genome shotgun (WGS) entry which is preliminary data.</text>
</comment>
<name>A0AAW0LLB7_QUESU</name>
<dbReference type="InterPro" id="IPR035595">
    <property type="entry name" value="UDP_glycos_trans_CS"/>
</dbReference>
<dbReference type="PANTHER" id="PTHR48046">
    <property type="entry name" value="UDP-GLYCOSYLTRANSFERASE 72E1"/>
    <property type="match status" value="1"/>
</dbReference>
<dbReference type="AlphaFoldDB" id="A0AAW0LLB7"/>
<protein>
    <submittedName>
        <fullName evidence="5">7-deoxyloganetin glucosyltransferase</fullName>
    </submittedName>
</protein>
<gene>
    <name evidence="5" type="primary">UGT85A24_1</name>
    <name evidence="5" type="ORF">CFP56_039818</name>
</gene>
<dbReference type="CDD" id="cd03784">
    <property type="entry name" value="GT1_Gtf-like"/>
    <property type="match status" value="1"/>
</dbReference>
<evidence type="ECO:0000313" key="6">
    <source>
        <dbReference type="Proteomes" id="UP000237347"/>
    </source>
</evidence>
<dbReference type="InterPro" id="IPR002213">
    <property type="entry name" value="UDP_glucos_trans"/>
</dbReference>
<comment type="similarity">
    <text evidence="1">Belongs to the UDP-glycosyltransferase family.</text>
</comment>
<dbReference type="PANTHER" id="PTHR48046:SF4">
    <property type="entry name" value="GLYCOSYLTRANSFERASE"/>
    <property type="match status" value="1"/>
</dbReference>
<evidence type="ECO:0000256" key="2">
    <source>
        <dbReference type="ARBA" id="ARBA00022676"/>
    </source>
</evidence>
<dbReference type="SUPFAM" id="SSF53756">
    <property type="entry name" value="UDP-Glycosyltransferase/glycogen phosphorylase"/>
    <property type="match status" value="3"/>
</dbReference>
<evidence type="ECO:0000256" key="3">
    <source>
        <dbReference type="ARBA" id="ARBA00022679"/>
    </source>
</evidence>
<dbReference type="Pfam" id="PF26168">
    <property type="entry name" value="Glyco_transf_N"/>
    <property type="match status" value="1"/>
</dbReference>
<evidence type="ECO:0000313" key="5">
    <source>
        <dbReference type="EMBL" id="KAK7852249.1"/>
    </source>
</evidence>
<evidence type="ECO:0000259" key="4">
    <source>
        <dbReference type="Pfam" id="PF26168"/>
    </source>
</evidence>
<feature type="domain" description="Glycosyltransferase N-terminal" evidence="4">
    <location>
        <begin position="13"/>
        <end position="140"/>
    </location>
</feature>
<keyword evidence="2" id="KW-0328">Glycosyltransferase</keyword>
<dbReference type="Gene3D" id="3.40.50.2000">
    <property type="entry name" value="Glycogen Phosphorylase B"/>
    <property type="match status" value="3"/>
</dbReference>
<evidence type="ECO:0000256" key="1">
    <source>
        <dbReference type="ARBA" id="ARBA00009995"/>
    </source>
</evidence>
<proteinExistence type="inferred from homology"/>
<keyword evidence="6" id="KW-1185">Reference proteome</keyword>
<dbReference type="Pfam" id="PF00201">
    <property type="entry name" value="UDPGT"/>
    <property type="match status" value="1"/>
</dbReference>
<reference evidence="5 6" key="1">
    <citation type="journal article" date="2018" name="Sci. Data">
        <title>The draft genome sequence of cork oak.</title>
        <authorList>
            <person name="Ramos A.M."/>
            <person name="Usie A."/>
            <person name="Barbosa P."/>
            <person name="Barros P.M."/>
            <person name="Capote T."/>
            <person name="Chaves I."/>
            <person name="Simoes F."/>
            <person name="Abreu I."/>
            <person name="Carrasquinho I."/>
            <person name="Faro C."/>
            <person name="Guimaraes J.B."/>
            <person name="Mendonca D."/>
            <person name="Nobrega F."/>
            <person name="Rodrigues L."/>
            <person name="Saibo N.J.M."/>
            <person name="Varela M.C."/>
            <person name="Egas C."/>
            <person name="Matos J."/>
            <person name="Miguel C.M."/>
            <person name="Oliveira M.M."/>
            <person name="Ricardo C.P."/>
            <person name="Goncalves S."/>
        </authorList>
    </citation>
    <scope>NUCLEOTIDE SEQUENCE [LARGE SCALE GENOMIC DNA]</scope>
    <source>
        <strain evidence="6">cv. HL8</strain>
    </source>
</reference>
<organism evidence="5 6">
    <name type="scientific">Quercus suber</name>
    <name type="common">Cork oak</name>
    <dbReference type="NCBI Taxonomy" id="58331"/>
    <lineage>
        <taxon>Eukaryota</taxon>
        <taxon>Viridiplantae</taxon>
        <taxon>Streptophyta</taxon>
        <taxon>Embryophyta</taxon>
        <taxon>Tracheophyta</taxon>
        <taxon>Spermatophyta</taxon>
        <taxon>Magnoliopsida</taxon>
        <taxon>eudicotyledons</taxon>
        <taxon>Gunneridae</taxon>
        <taxon>Pentapetalae</taxon>
        <taxon>rosids</taxon>
        <taxon>fabids</taxon>
        <taxon>Fagales</taxon>
        <taxon>Fagaceae</taxon>
        <taxon>Quercus</taxon>
    </lineage>
</organism>
<dbReference type="GO" id="GO:0008194">
    <property type="term" value="F:UDP-glycosyltransferase activity"/>
    <property type="evidence" value="ECO:0007669"/>
    <property type="project" value="InterPro"/>
</dbReference>
<dbReference type="Proteomes" id="UP000237347">
    <property type="component" value="Unassembled WGS sequence"/>
</dbReference>
<keyword evidence="3" id="KW-0808">Transferase</keyword>
<dbReference type="PROSITE" id="PS00375">
    <property type="entry name" value="UDPGT"/>
    <property type="match status" value="1"/>
</dbReference>
<dbReference type="FunFam" id="3.40.50.2000:FF:000051">
    <property type="entry name" value="Glycosyltransferase"/>
    <property type="match status" value="1"/>
</dbReference>